<protein>
    <submittedName>
        <fullName evidence="1">Uncharacterized protein</fullName>
    </submittedName>
</protein>
<organism evidence="1 2">
    <name type="scientific">Tribolium castaneum</name>
    <name type="common">Red flour beetle</name>
    <dbReference type="NCBI Taxonomy" id="7070"/>
    <lineage>
        <taxon>Eukaryota</taxon>
        <taxon>Metazoa</taxon>
        <taxon>Ecdysozoa</taxon>
        <taxon>Arthropoda</taxon>
        <taxon>Hexapoda</taxon>
        <taxon>Insecta</taxon>
        <taxon>Pterygota</taxon>
        <taxon>Neoptera</taxon>
        <taxon>Endopterygota</taxon>
        <taxon>Coleoptera</taxon>
        <taxon>Polyphaga</taxon>
        <taxon>Cucujiformia</taxon>
        <taxon>Tenebrionidae</taxon>
        <taxon>Tenebrionidae incertae sedis</taxon>
        <taxon>Tribolium</taxon>
    </lineage>
</organism>
<reference evidence="1 2" key="1">
    <citation type="journal article" date="2008" name="Nature">
        <title>The genome of the model beetle and pest Tribolium castaneum.</title>
        <authorList>
            <consortium name="Tribolium Genome Sequencing Consortium"/>
            <person name="Richards S."/>
            <person name="Gibbs R.A."/>
            <person name="Weinstock G.M."/>
            <person name="Brown S.J."/>
            <person name="Denell R."/>
            <person name="Beeman R.W."/>
            <person name="Gibbs R."/>
            <person name="Beeman R.W."/>
            <person name="Brown S.J."/>
            <person name="Bucher G."/>
            <person name="Friedrich M."/>
            <person name="Grimmelikhuijzen C.J."/>
            <person name="Klingler M."/>
            <person name="Lorenzen M."/>
            <person name="Richards S."/>
            <person name="Roth S."/>
            <person name="Schroder R."/>
            <person name="Tautz D."/>
            <person name="Zdobnov E.M."/>
            <person name="Muzny D."/>
            <person name="Gibbs R.A."/>
            <person name="Weinstock G.M."/>
            <person name="Attaway T."/>
            <person name="Bell S."/>
            <person name="Buhay C.J."/>
            <person name="Chandrabose M.N."/>
            <person name="Chavez D."/>
            <person name="Clerk-Blankenburg K.P."/>
            <person name="Cree A."/>
            <person name="Dao M."/>
            <person name="Davis C."/>
            <person name="Chacko J."/>
            <person name="Dinh H."/>
            <person name="Dugan-Rocha S."/>
            <person name="Fowler G."/>
            <person name="Garner T.T."/>
            <person name="Garnes J."/>
            <person name="Gnirke A."/>
            <person name="Hawes A."/>
            <person name="Hernandez J."/>
            <person name="Hines S."/>
            <person name="Holder M."/>
            <person name="Hume J."/>
            <person name="Jhangiani S.N."/>
            <person name="Joshi V."/>
            <person name="Khan Z.M."/>
            <person name="Jackson L."/>
            <person name="Kovar C."/>
            <person name="Kowis A."/>
            <person name="Lee S."/>
            <person name="Lewis L.R."/>
            <person name="Margolis J."/>
            <person name="Morgan M."/>
            <person name="Nazareth L.V."/>
            <person name="Nguyen N."/>
            <person name="Okwuonu G."/>
            <person name="Parker D."/>
            <person name="Richards S."/>
            <person name="Ruiz S.J."/>
            <person name="Santibanez J."/>
            <person name="Savard J."/>
            <person name="Scherer S.E."/>
            <person name="Schneider B."/>
            <person name="Sodergren E."/>
            <person name="Tautz D."/>
            <person name="Vattahil S."/>
            <person name="Villasana D."/>
            <person name="White C.S."/>
            <person name="Wright R."/>
            <person name="Park Y."/>
            <person name="Beeman R.W."/>
            <person name="Lord J."/>
            <person name="Oppert B."/>
            <person name="Lorenzen M."/>
            <person name="Brown S."/>
            <person name="Wang L."/>
            <person name="Savard J."/>
            <person name="Tautz D."/>
            <person name="Richards S."/>
            <person name="Weinstock G."/>
            <person name="Gibbs R.A."/>
            <person name="Liu Y."/>
            <person name="Worley K."/>
            <person name="Weinstock G."/>
            <person name="Elsik C.G."/>
            <person name="Reese J.T."/>
            <person name="Elhaik E."/>
            <person name="Landan G."/>
            <person name="Graur D."/>
            <person name="Arensburger P."/>
            <person name="Atkinson P."/>
            <person name="Beeman R.W."/>
            <person name="Beidler J."/>
            <person name="Brown S.J."/>
            <person name="Demuth J.P."/>
            <person name="Drury D.W."/>
            <person name="Du Y.Z."/>
            <person name="Fujiwara H."/>
            <person name="Lorenzen M."/>
            <person name="Maselli V."/>
            <person name="Osanai M."/>
            <person name="Park Y."/>
            <person name="Robertson H.M."/>
            <person name="Tu Z."/>
            <person name="Wang J.J."/>
            <person name="Wang S."/>
            <person name="Richards S."/>
            <person name="Song H."/>
            <person name="Zhang L."/>
            <person name="Sodergren E."/>
            <person name="Werner D."/>
            <person name="Stanke M."/>
            <person name="Morgenstern B."/>
            <person name="Solovyev V."/>
            <person name="Kosarev P."/>
            <person name="Brown G."/>
            <person name="Chen H.C."/>
            <person name="Ermolaeva O."/>
            <person name="Hlavina W."/>
            <person name="Kapustin Y."/>
            <person name="Kiryutin B."/>
            <person name="Kitts P."/>
            <person name="Maglott D."/>
            <person name="Pruitt K."/>
            <person name="Sapojnikov V."/>
            <person name="Souvorov A."/>
            <person name="Mackey A.J."/>
            <person name="Waterhouse R.M."/>
            <person name="Wyder S."/>
            <person name="Zdobnov E.M."/>
            <person name="Zdobnov E.M."/>
            <person name="Wyder S."/>
            <person name="Kriventseva E.V."/>
            <person name="Kadowaki T."/>
            <person name="Bork P."/>
            <person name="Aranda M."/>
            <person name="Bao R."/>
            <person name="Beermann A."/>
            <person name="Berns N."/>
            <person name="Bolognesi R."/>
            <person name="Bonneton F."/>
            <person name="Bopp D."/>
            <person name="Brown S.J."/>
            <person name="Bucher G."/>
            <person name="Butts T."/>
            <person name="Chaumot A."/>
            <person name="Denell R.E."/>
            <person name="Ferrier D.E."/>
            <person name="Friedrich M."/>
            <person name="Gordon C.M."/>
            <person name="Jindra M."/>
            <person name="Klingler M."/>
            <person name="Lan Q."/>
            <person name="Lattorff H.M."/>
            <person name="Laudet V."/>
            <person name="von Levetsow C."/>
            <person name="Liu Z."/>
            <person name="Lutz R."/>
            <person name="Lynch J.A."/>
            <person name="da Fonseca R.N."/>
            <person name="Posnien N."/>
            <person name="Reuter R."/>
            <person name="Roth S."/>
            <person name="Savard J."/>
            <person name="Schinko J.B."/>
            <person name="Schmitt C."/>
            <person name="Schoppmeier M."/>
            <person name="Schroder R."/>
            <person name="Shippy T.D."/>
            <person name="Simonnet F."/>
            <person name="Marques-Souza H."/>
            <person name="Tautz D."/>
            <person name="Tomoyasu Y."/>
            <person name="Trauner J."/>
            <person name="Van der Zee M."/>
            <person name="Vervoort M."/>
            <person name="Wittkopp N."/>
            <person name="Wimmer E.A."/>
            <person name="Yang X."/>
            <person name="Jones A.K."/>
            <person name="Sattelle D.B."/>
            <person name="Ebert P.R."/>
            <person name="Nelson D."/>
            <person name="Scott J.G."/>
            <person name="Beeman R.W."/>
            <person name="Muthukrishnan S."/>
            <person name="Kramer K.J."/>
            <person name="Arakane Y."/>
            <person name="Beeman R.W."/>
            <person name="Zhu Q."/>
            <person name="Hogenkamp D."/>
            <person name="Dixit R."/>
            <person name="Oppert B."/>
            <person name="Jiang H."/>
            <person name="Zou Z."/>
            <person name="Marshall J."/>
            <person name="Elpidina E."/>
            <person name="Vinokurov K."/>
            <person name="Oppert C."/>
            <person name="Zou Z."/>
            <person name="Evans J."/>
            <person name="Lu Z."/>
            <person name="Zhao P."/>
            <person name="Sumathipala N."/>
            <person name="Altincicek B."/>
            <person name="Vilcinskas A."/>
            <person name="Williams M."/>
            <person name="Hultmark D."/>
            <person name="Hetru C."/>
            <person name="Jiang H."/>
            <person name="Grimmelikhuijzen C.J."/>
            <person name="Hauser F."/>
            <person name="Cazzamali G."/>
            <person name="Williamson M."/>
            <person name="Park Y."/>
            <person name="Li B."/>
            <person name="Tanaka Y."/>
            <person name="Predel R."/>
            <person name="Neupert S."/>
            <person name="Schachtner J."/>
            <person name="Verleyen P."/>
            <person name="Raible F."/>
            <person name="Bork P."/>
            <person name="Friedrich M."/>
            <person name="Walden K.K."/>
            <person name="Robertson H.M."/>
            <person name="Angeli S."/>
            <person name="Foret S."/>
            <person name="Bucher G."/>
            <person name="Schuetz S."/>
            <person name="Maleszka R."/>
            <person name="Wimmer E.A."/>
            <person name="Beeman R.W."/>
            <person name="Lorenzen M."/>
            <person name="Tomoyasu Y."/>
            <person name="Miller S.C."/>
            <person name="Grossmann D."/>
            <person name="Bucher G."/>
        </authorList>
    </citation>
    <scope>NUCLEOTIDE SEQUENCE [LARGE SCALE GENOMIC DNA]</scope>
    <source>
        <strain evidence="1 2">Georgia GA2</strain>
    </source>
</reference>
<dbReference type="EMBL" id="KQ971311">
    <property type="protein sequence ID" value="EEZ98986.1"/>
    <property type="molecule type" value="Genomic_DNA"/>
</dbReference>
<dbReference type="Proteomes" id="UP000007266">
    <property type="component" value="Linkage group 2"/>
</dbReference>
<evidence type="ECO:0000313" key="1">
    <source>
        <dbReference type="EMBL" id="EEZ98986.1"/>
    </source>
</evidence>
<gene>
    <name evidence="1" type="primary">AUGUSTUS-3.0.2_04847</name>
    <name evidence="1" type="ORF">TcasGA2_TC004847</name>
</gene>
<dbReference type="AlphaFoldDB" id="D6WAZ9"/>
<keyword evidence="2" id="KW-1185">Reference proteome</keyword>
<name>D6WAZ9_TRICA</name>
<proteinExistence type="predicted"/>
<dbReference type="HOGENOM" id="CLU_2963817_0_0_1"/>
<reference evidence="1 2" key="2">
    <citation type="journal article" date="2010" name="Nucleic Acids Res.">
        <title>BeetleBase in 2010: revisions to provide comprehensive genomic information for Tribolium castaneum.</title>
        <authorList>
            <person name="Kim H.S."/>
            <person name="Murphy T."/>
            <person name="Xia J."/>
            <person name="Caragea D."/>
            <person name="Park Y."/>
            <person name="Beeman R.W."/>
            <person name="Lorenzen M.D."/>
            <person name="Butcher S."/>
            <person name="Manak J.R."/>
            <person name="Brown S.J."/>
        </authorList>
    </citation>
    <scope>GENOME REANNOTATION</scope>
    <source>
        <strain evidence="1 2">Georgia GA2</strain>
    </source>
</reference>
<evidence type="ECO:0000313" key="2">
    <source>
        <dbReference type="Proteomes" id="UP000007266"/>
    </source>
</evidence>
<accession>D6WAZ9</accession>
<sequence>MSPKGLDAVSRLWPCARLSGVTRGLFARVPAMPTLKEFASWAPPWLRHWPVNVCAISVD</sequence>